<evidence type="ECO:0000256" key="9">
    <source>
        <dbReference type="ARBA" id="ARBA00022801"/>
    </source>
</evidence>
<keyword evidence="11" id="KW-0325">Glycoprotein</keyword>
<sequence>MNTHAAYPYNNNQENNTLDAWTLEKVIRWLENCGLQRLIPIFQGKLFCAMNYLCLTSNNIVERRIYGQQFLNLSVADIHHIIPNTLLSVPDKQCLAQDIHDLRHQTLFLQREMQKCIQVKIGVDTYKNLTLTSNNPQIIKQEILKTAGANVDSDDVSFYDENSDHPDTPLTDEELIQVCQISNKHLPHRILFKLRASSIQGHSLPHFVHIFHRQQQQQPVHQHQLLHGYRHNPTPYGEPPAPPTRWVGITAQTLRSSPGYQSVHMKESDISVLASPPSNDAEMDNMPSLYSNQKNHLSPVAAASIGIATHEPAETPPSTNFEWTVPPSATPSPVPSNSCWAVAPKASPKPEHQKITLQNLARKGSDKSNKNNRRSKGLHVRISMTPDEILPAPSTPPSSPGDSSWEERPPIDTIYKHIDQYLPEHDLDKEIVVESSVPSPSIRRSLGHRKSIRVVIDEGHRNWKRESVKLNNISRRRSTKVFGRQVEQVKPGMVVADEKETQCDGKPEPTKMRWVRGKLIGSGSYGRVYHALNIEAGELIAVKQVNLPMTKADMDNAKLREKTEALFREITLIGDLDHENIVQYLGYDTDEDEGYIYIFLEYIPGGSISSCLKFGKFEEPLVSFFTRQILQGIKYLHERGILHRDIKAANVLVDTTGVCKITDFGLSKANHKEEIYDALSDNSAYRGTIYWMAPEVLTSTYSAKVDIWSLGCTVIEMLTGTHPWLNINQLAALYSIGQSQVPPIPEGISEEARDFLNKCLLINPDERPTAAELLNHAFVSNNSTFEFKMKLTCIALATALTLQTVKAKTFLFPIPQQVDWTGYTTTLDHHFQVVGNQHPHVREAAKRYMGLIRKEKWVPVQVPYQKENVKGPRGTLKRLRLDIKNNHAKLDFGVDESYHLLIPTEGGEAKLEAATWVGALRGLETFSQLIIGGKVVHTAEIKDYPTYGHRGILLDTSRNFYPVQDILRTIDAMAYNKMNVFHWHVTDSQSWPLYLKSHPELSEKGAYTPQEVYHPHDVKKILQYAESHGVRVILELDMPAHTASITDSHPDFMTCTDLFWADYAAEPPSGQLNPINPAAWQLVKDIVKEGTDTFPDALYHSGGDEINTKCWEHDPKLVDYAKSKNLTMHEIWFEWENKLLDYILNDTGKRPIMWEDPVKDGGSYPKKTIIQTWLAPPKNYTLQGYDVIISNNDYFYLDCGHGGWLGDDPRYISPTQQETPQDTFNYGGSGGSWCAPFKTWQRIYTYDMTYGVTDDHAGKVLGGETALWSEQSNQYVLDARLWPRSAAAAEIYWSGSYDQAHQRRTLAEVQARFNDWVYRLNKRGIGAEPVQPRWCLRHPEQCNLNDPRKKN</sequence>
<dbReference type="Gene3D" id="3.30.379.10">
    <property type="entry name" value="Chitobiase/beta-hexosaminidase domain 2-like"/>
    <property type="match status" value="1"/>
</dbReference>
<feature type="binding site" evidence="14">
    <location>
        <position position="543"/>
    </location>
    <ligand>
        <name>ATP</name>
        <dbReference type="ChEBI" id="CHEBI:30616"/>
    </ligand>
</feature>
<dbReference type="FunFam" id="1.10.510.10:FF:000182">
    <property type="entry name" value="MAP kinase kinase kinase mkh1"/>
    <property type="match status" value="1"/>
</dbReference>
<evidence type="ECO:0000313" key="17">
    <source>
        <dbReference type="EMBL" id="KAF7723669.1"/>
    </source>
</evidence>
<dbReference type="SUPFAM" id="SSF56112">
    <property type="entry name" value="Protein kinase-like (PK-like)"/>
    <property type="match status" value="1"/>
</dbReference>
<evidence type="ECO:0000256" key="3">
    <source>
        <dbReference type="ARBA" id="ARBA00006529"/>
    </source>
</evidence>
<dbReference type="EC" id="3.2.1.52" evidence="4"/>
<evidence type="ECO:0000256" key="7">
    <source>
        <dbReference type="ARBA" id="ARBA00022741"/>
    </source>
</evidence>
<dbReference type="InterPro" id="IPR025705">
    <property type="entry name" value="Beta_hexosaminidase_sua/sub"/>
</dbReference>
<organism evidence="17 18">
    <name type="scientific">Apophysomyces ossiformis</name>
    <dbReference type="NCBI Taxonomy" id="679940"/>
    <lineage>
        <taxon>Eukaryota</taxon>
        <taxon>Fungi</taxon>
        <taxon>Fungi incertae sedis</taxon>
        <taxon>Mucoromycota</taxon>
        <taxon>Mucoromycotina</taxon>
        <taxon>Mucoromycetes</taxon>
        <taxon>Mucorales</taxon>
        <taxon>Mucorineae</taxon>
        <taxon>Mucoraceae</taxon>
        <taxon>Apophysomyces</taxon>
    </lineage>
</organism>
<dbReference type="SUPFAM" id="SSF51445">
    <property type="entry name" value="(Trans)glycosidases"/>
    <property type="match status" value="1"/>
</dbReference>
<dbReference type="GO" id="GO:0016020">
    <property type="term" value="C:membrane"/>
    <property type="evidence" value="ECO:0007669"/>
    <property type="project" value="TreeGrafter"/>
</dbReference>
<comment type="caution">
    <text evidence="17">The sequence shown here is derived from an EMBL/GenBank/DDBJ whole genome shotgun (WGS) entry which is preliminary data.</text>
</comment>
<dbReference type="GO" id="GO:0005975">
    <property type="term" value="P:carbohydrate metabolic process"/>
    <property type="evidence" value="ECO:0007669"/>
    <property type="project" value="InterPro"/>
</dbReference>
<dbReference type="PANTHER" id="PTHR22600">
    <property type="entry name" value="BETA-HEXOSAMINIDASE"/>
    <property type="match status" value="1"/>
</dbReference>
<reference evidence="17" key="1">
    <citation type="submission" date="2020-01" db="EMBL/GenBank/DDBJ databases">
        <title>Genome Sequencing of Three Apophysomyces-Like Fungal Strains Confirms a Novel Fungal Genus in the Mucoromycota with divergent Burkholderia-like Endosymbiotic Bacteria.</title>
        <authorList>
            <person name="Stajich J.E."/>
            <person name="Macias A.M."/>
            <person name="Carter-House D."/>
            <person name="Lovett B."/>
            <person name="Kasson L.R."/>
            <person name="Berry K."/>
            <person name="Grigoriev I."/>
            <person name="Chang Y."/>
            <person name="Spatafora J."/>
            <person name="Kasson M.T."/>
        </authorList>
    </citation>
    <scope>NUCLEOTIDE SEQUENCE</scope>
    <source>
        <strain evidence="17">NRRL A-21654</strain>
    </source>
</reference>
<keyword evidence="5" id="KW-0808">Transferase</keyword>
<dbReference type="GO" id="GO:0030203">
    <property type="term" value="P:glycosaminoglycan metabolic process"/>
    <property type="evidence" value="ECO:0007669"/>
    <property type="project" value="TreeGrafter"/>
</dbReference>
<comment type="similarity">
    <text evidence="3">Belongs to the protein kinase superfamily. STE Ser/Thr protein kinase family. MAP kinase kinase kinase subfamily.</text>
</comment>
<name>A0A8H7BJ54_9FUNG</name>
<evidence type="ECO:0000259" key="16">
    <source>
        <dbReference type="PROSITE" id="PS50011"/>
    </source>
</evidence>
<keyword evidence="7 14" id="KW-0547">Nucleotide-binding</keyword>
<dbReference type="PROSITE" id="PS00108">
    <property type="entry name" value="PROTEIN_KINASE_ST"/>
    <property type="match status" value="1"/>
</dbReference>
<evidence type="ECO:0000256" key="2">
    <source>
        <dbReference type="ARBA" id="ARBA00006285"/>
    </source>
</evidence>
<dbReference type="FunFam" id="3.20.20.80:FF:000063">
    <property type="entry name" value="Beta-hexosaminidase"/>
    <property type="match status" value="1"/>
</dbReference>
<dbReference type="InterPro" id="IPR000719">
    <property type="entry name" value="Prot_kinase_dom"/>
</dbReference>
<evidence type="ECO:0000256" key="14">
    <source>
        <dbReference type="PROSITE-ProRule" id="PRU10141"/>
    </source>
</evidence>
<dbReference type="InterPro" id="IPR011009">
    <property type="entry name" value="Kinase-like_dom_sf"/>
</dbReference>
<dbReference type="FunFam" id="3.30.200.20:FF:000387">
    <property type="entry name" value="Serine/threonine-protein kinase STE11"/>
    <property type="match status" value="1"/>
</dbReference>
<dbReference type="Gene3D" id="3.20.20.80">
    <property type="entry name" value="Glycosidases"/>
    <property type="match status" value="1"/>
</dbReference>
<gene>
    <name evidence="17" type="ORF">EC973_001760</name>
</gene>
<evidence type="ECO:0000256" key="8">
    <source>
        <dbReference type="ARBA" id="ARBA00022777"/>
    </source>
</evidence>
<keyword evidence="12" id="KW-0326">Glycosidase</keyword>
<dbReference type="PROSITE" id="PS50011">
    <property type="entry name" value="PROTEIN_KINASE_DOM"/>
    <property type="match status" value="1"/>
</dbReference>
<evidence type="ECO:0000256" key="5">
    <source>
        <dbReference type="ARBA" id="ARBA00022679"/>
    </source>
</evidence>
<evidence type="ECO:0000256" key="11">
    <source>
        <dbReference type="ARBA" id="ARBA00023180"/>
    </source>
</evidence>
<evidence type="ECO:0000256" key="13">
    <source>
        <dbReference type="PIRSR" id="PIRSR625705-1"/>
    </source>
</evidence>
<dbReference type="SMART" id="SM00220">
    <property type="entry name" value="S_TKc"/>
    <property type="match status" value="1"/>
</dbReference>
<dbReference type="GO" id="GO:0005524">
    <property type="term" value="F:ATP binding"/>
    <property type="evidence" value="ECO:0007669"/>
    <property type="project" value="UniProtKB-UniRule"/>
</dbReference>
<comment type="catalytic activity">
    <reaction evidence="1">
        <text>Hydrolysis of terminal non-reducing N-acetyl-D-hexosamine residues in N-acetyl-beta-D-hexosaminides.</text>
        <dbReference type="EC" id="3.2.1.52"/>
    </reaction>
</comment>
<keyword evidence="10 14" id="KW-0067">ATP-binding</keyword>
<evidence type="ECO:0000256" key="10">
    <source>
        <dbReference type="ARBA" id="ARBA00022840"/>
    </source>
</evidence>
<dbReference type="PRINTS" id="PR00738">
    <property type="entry name" value="GLHYDRLASE20"/>
</dbReference>
<dbReference type="SUPFAM" id="SSF55545">
    <property type="entry name" value="beta-N-acetylhexosaminidase-like domain"/>
    <property type="match status" value="1"/>
</dbReference>
<dbReference type="GO" id="GO:0004563">
    <property type="term" value="F:beta-N-acetylhexosaminidase activity"/>
    <property type="evidence" value="ECO:0007669"/>
    <property type="project" value="UniProtKB-EC"/>
</dbReference>
<dbReference type="InterPro" id="IPR029018">
    <property type="entry name" value="Hex-like_dom2"/>
</dbReference>
<feature type="active site" description="Proton donor" evidence="13">
    <location>
        <position position="1105"/>
    </location>
</feature>
<dbReference type="Gene3D" id="1.10.510.10">
    <property type="entry name" value="Transferase(Phosphotransferase) domain 1"/>
    <property type="match status" value="1"/>
</dbReference>
<evidence type="ECO:0000256" key="12">
    <source>
        <dbReference type="ARBA" id="ARBA00023295"/>
    </source>
</evidence>
<dbReference type="GO" id="GO:0004709">
    <property type="term" value="F:MAP kinase kinase kinase activity"/>
    <property type="evidence" value="ECO:0007669"/>
    <property type="project" value="UniProtKB-ARBA"/>
</dbReference>
<keyword evidence="6" id="KW-0732">Signal</keyword>
<dbReference type="OrthoDB" id="428480at2759"/>
<protein>
    <recommendedName>
        <fullName evidence="4">beta-N-acetylhexosaminidase</fullName>
        <ecNumber evidence="4">3.2.1.52</ecNumber>
    </recommendedName>
</protein>
<evidence type="ECO:0000313" key="18">
    <source>
        <dbReference type="Proteomes" id="UP000605846"/>
    </source>
</evidence>
<dbReference type="InterPro" id="IPR017853">
    <property type="entry name" value="GH"/>
</dbReference>
<feature type="compositionally biased region" description="Basic residues" evidence="15">
    <location>
        <begin position="370"/>
        <end position="379"/>
    </location>
</feature>
<dbReference type="Pfam" id="PF00069">
    <property type="entry name" value="Pkinase"/>
    <property type="match status" value="1"/>
</dbReference>
<dbReference type="InterPro" id="IPR029019">
    <property type="entry name" value="HEX_eukaryotic_N"/>
</dbReference>
<keyword evidence="18" id="KW-1185">Reference proteome</keyword>
<dbReference type="Pfam" id="PF14845">
    <property type="entry name" value="Glycohydro_20b2"/>
    <property type="match status" value="1"/>
</dbReference>
<evidence type="ECO:0000256" key="15">
    <source>
        <dbReference type="SAM" id="MobiDB-lite"/>
    </source>
</evidence>
<dbReference type="PANTHER" id="PTHR22600:SF26">
    <property type="entry name" value="BETA-N-ACETYLHEXOSAMINIDASE"/>
    <property type="match status" value="1"/>
</dbReference>
<evidence type="ECO:0000256" key="1">
    <source>
        <dbReference type="ARBA" id="ARBA00001231"/>
    </source>
</evidence>
<comment type="similarity">
    <text evidence="2">Belongs to the glycosyl hydrolase 20 family.</text>
</comment>
<feature type="domain" description="Protein kinase" evidence="16">
    <location>
        <begin position="514"/>
        <end position="779"/>
    </location>
</feature>
<keyword evidence="8" id="KW-0418">Kinase</keyword>
<evidence type="ECO:0000256" key="4">
    <source>
        <dbReference type="ARBA" id="ARBA00012663"/>
    </source>
</evidence>
<dbReference type="InterPro" id="IPR015883">
    <property type="entry name" value="Glyco_hydro_20_cat"/>
</dbReference>
<dbReference type="GO" id="GO:0000196">
    <property type="term" value="P:cell integrity MAPK cascade"/>
    <property type="evidence" value="ECO:0007669"/>
    <property type="project" value="UniProtKB-ARBA"/>
</dbReference>
<proteinExistence type="inferred from homology"/>
<dbReference type="EMBL" id="JABAYA010000143">
    <property type="protein sequence ID" value="KAF7723669.1"/>
    <property type="molecule type" value="Genomic_DNA"/>
</dbReference>
<accession>A0A8H7BJ54</accession>
<feature type="region of interest" description="Disordered" evidence="15">
    <location>
        <begin position="358"/>
        <end position="409"/>
    </location>
</feature>
<dbReference type="PROSITE" id="PS00107">
    <property type="entry name" value="PROTEIN_KINASE_ATP"/>
    <property type="match status" value="1"/>
</dbReference>
<keyword evidence="9" id="KW-0378">Hydrolase</keyword>
<dbReference type="InterPro" id="IPR017441">
    <property type="entry name" value="Protein_kinase_ATP_BS"/>
</dbReference>
<dbReference type="CDD" id="cd06562">
    <property type="entry name" value="GH20_HexA_HexB-like"/>
    <property type="match status" value="1"/>
</dbReference>
<dbReference type="Proteomes" id="UP000605846">
    <property type="component" value="Unassembled WGS sequence"/>
</dbReference>
<evidence type="ECO:0000256" key="6">
    <source>
        <dbReference type="ARBA" id="ARBA00022729"/>
    </source>
</evidence>
<dbReference type="Pfam" id="PF00728">
    <property type="entry name" value="Glyco_hydro_20"/>
    <property type="match status" value="1"/>
</dbReference>
<dbReference type="InterPro" id="IPR008271">
    <property type="entry name" value="Ser/Thr_kinase_AS"/>
</dbReference>